<accession>A0ABU7U2J8</accession>
<keyword evidence="8" id="KW-1185">Reference proteome</keyword>
<dbReference type="InterPro" id="IPR001123">
    <property type="entry name" value="LeuE-type"/>
</dbReference>
<dbReference type="Proteomes" id="UP001312908">
    <property type="component" value="Unassembled WGS sequence"/>
</dbReference>
<dbReference type="PANTHER" id="PTHR30086">
    <property type="entry name" value="ARGININE EXPORTER PROTEIN ARGO"/>
    <property type="match status" value="1"/>
</dbReference>
<comment type="caution">
    <text evidence="7">The sequence shown here is derived from an EMBL/GenBank/DDBJ whole genome shotgun (WGS) entry which is preliminary data.</text>
</comment>
<evidence type="ECO:0000313" key="8">
    <source>
        <dbReference type="Proteomes" id="UP001312908"/>
    </source>
</evidence>
<evidence type="ECO:0000256" key="3">
    <source>
        <dbReference type="ARBA" id="ARBA00022692"/>
    </source>
</evidence>
<proteinExistence type="predicted"/>
<feature type="transmembrane region" description="Helical" evidence="6">
    <location>
        <begin position="12"/>
        <end position="36"/>
    </location>
</feature>
<protein>
    <recommendedName>
        <fullName evidence="9">Lysine transporter LysE</fullName>
    </recommendedName>
</protein>
<evidence type="ECO:0000256" key="2">
    <source>
        <dbReference type="ARBA" id="ARBA00022475"/>
    </source>
</evidence>
<feature type="transmembrane region" description="Helical" evidence="6">
    <location>
        <begin position="140"/>
        <end position="166"/>
    </location>
</feature>
<keyword evidence="5 6" id="KW-0472">Membrane</keyword>
<evidence type="ECO:0000256" key="5">
    <source>
        <dbReference type="ARBA" id="ARBA00023136"/>
    </source>
</evidence>
<feature type="transmembrane region" description="Helical" evidence="6">
    <location>
        <begin position="74"/>
        <end position="92"/>
    </location>
</feature>
<keyword evidence="3 6" id="KW-0812">Transmembrane</keyword>
<comment type="subcellular location">
    <subcellularLocation>
        <location evidence="1">Cell membrane</location>
        <topology evidence="1">Multi-pass membrane protein</topology>
    </subcellularLocation>
</comment>
<sequence length="200" mass="21714">MSGSVLWSLTLYAVASLVTPGPNTLLAFASAVHFGIKRLWPQILGVAFGFLVELWACGLGLDALFNMVPVARQVLKFLGGGYLIFLAIRIATSPVDPTMNTARKPPMTFIQAAMFQIVNPKSWVIVLGGIALYADPAHHYASMLIISLFLGLGTIPAVVIWAVAGIMTKSYLSHPRRLRYFNIAMGLLLIVAVVPMLYEP</sequence>
<feature type="transmembrane region" description="Helical" evidence="6">
    <location>
        <begin position="178"/>
        <end position="198"/>
    </location>
</feature>
<reference evidence="7 8" key="1">
    <citation type="submission" date="2023-10" db="EMBL/GenBank/DDBJ databases">
        <title>Sorlinia euscelidii gen. nov., sp. nov., an acetic acid bacteria isolated from the gut of Euscelidius variegatus emitter.</title>
        <authorList>
            <person name="Michoud G."/>
            <person name="Marasco R."/>
            <person name="Seferji K."/>
            <person name="Gonella E."/>
            <person name="Garuglieri E."/>
            <person name="Alma A."/>
            <person name="Mapelli F."/>
            <person name="Borin S."/>
            <person name="Daffonchio D."/>
            <person name="Crotti E."/>
        </authorList>
    </citation>
    <scope>NUCLEOTIDE SEQUENCE [LARGE SCALE GENOMIC DNA]</scope>
    <source>
        <strain evidence="7 8">EV16P</strain>
    </source>
</reference>
<evidence type="ECO:0000256" key="4">
    <source>
        <dbReference type="ARBA" id="ARBA00022989"/>
    </source>
</evidence>
<gene>
    <name evidence="7" type="ORF">DOFOFD_03880</name>
</gene>
<dbReference type="PANTHER" id="PTHR30086:SF20">
    <property type="entry name" value="ARGININE EXPORTER PROTEIN ARGO-RELATED"/>
    <property type="match status" value="1"/>
</dbReference>
<evidence type="ECO:0000256" key="6">
    <source>
        <dbReference type="SAM" id="Phobius"/>
    </source>
</evidence>
<keyword evidence="2" id="KW-1003">Cell membrane</keyword>
<dbReference type="Pfam" id="PF01810">
    <property type="entry name" value="LysE"/>
    <property type="match status" value="1"/>
</dbReference>
<feature type="transmembrane region" description="Helical" evidence="6">
    <location>
        <begin position="43"/>
        <end position="68"/>
    </location>
</feature>
<evidence type="ECO:0000256" key="1">
    <source>
        <dbReference type="ARBA" id="ARBA00004651"/>
    </source>
</evidence>
<evidence type="ECO:0008006" key="9">
    <source>
        <dbReference type="Google" id="ProtNLM"/>
    </source>
</evidence>
<keyword evidence="4 6" id="KW-1133">Transmembrane helix</keyword>
<dbReference type="RefSeq" id="WP_394819118.1">
    <property type="nucleotide sequence ID" value="NZ_JAWJZY010000002.1"/>
</dbReference>
<organism evidence="7 8">
    <name type="scientific">Sorlinia euscelidii</name>
    <dbReference type="NCBI Taxonomy" id="3081148"/>
    <lineage>
        <taxon>Bacteria</taxon>
        <taxon>Pseudomonadati</taxon>
        <taxon>Pseudomonadota</taxon>
        <taxon>Alphaproteobacteria</taxon>
        <taxon>Acetobacterales</taxon>
        <taxon>Acetobacteraceae</taxon>
        <taxon>Sorlinia</taxon>
    </lineage>
</organism>
<name>A0ABU7U2J8_9PROT</name>
<dbReference type="EMBL" id="JAWJZY010000002">
    <property type="protein sequence ID" value="MEE8658146.1"/>
    <property type="molecule type" value="Genomic_DNA"/>
</dbReference>
<evidence type="ECO:0000313" key="7">
    <source>
        <dbReference type="EMBL" id="MEE8658146.1"/>
    </source>
</evidence>